<dbReference type="NCBIfam" id="TIGR02522">
    <property type="entry name" value="pilus_cpaD"/>
    <property type="match status" value="1"/>
</dbReference>
<dbReference type="InterPro" id="IPR019027">
    <property type="entry name" value="Pilus_biogenesis_CpaD-related"/>
</dbReference>
<sequence>MSGNADMSKSASKVMTVRTASGIARIRRQVAPALAVMLAASLAGCANRDSITVGSVPDDYRTTHPIVIAEKNQKIDLPVGAGDRGMTGAQRDALLGFLDGYDKSAAPALTIAMPAGSANEVAARAAGRDFARLAMAAGVKRNRIVMTSYQSAVPEASAPVRVAFVAVRAQTDKCGRWPDDLTETSENRHYADFGCSYQNNLAAQVANPNDLIGPRKQSEIDAENRGAVIDKYRARGISDEFLGNSEVTY</sequence>
<evidence type="ECO:0000313" key="2">
    <source>
        <dbReference type="Proteomes" id="UP000182888"/>
    </source>
</evidence>
<evidence type="ECO:0000313" key="1">
    <source>
        <dbReference type="EMBL" id="CDX61848.1"/>
    </source>
</evidence>
<protein>
    <submittedName>
        <fullName evidence="1">Pilus biogenesis lipoprotein CpaD</fullName>
    </submittedName>
</protein>
<name>A0A0K2W570_MESPL</name>
<dbReference type="Proteomes" id="UP000182888">
    <property type="component" value="Unassembled WGS sequence"/>
</dbReference>
<dbReference type="EMBL" id="CCND01000045">
    <property type="protein sequence ID" value="CDX61848.1"/>
    <property type="molecule type" value="Genomic_DNA"/>
</dbReference>
<organism evidence="1 2">
    <name type="scientific">Mesorhizobium plurifarium</name>
    <dbReference type="NCBI Taxonomy" id="69974"/>
    <lineage>
        <taxon>Bacteria</taxon>
        <taxon>Pseudomonadati</taxon>
        <taxon>Pseudomonadota</taxon>
        <taxon>Alphaproteobacteria</taxon>
        <taxon>Hyphomicrobiales</taxon>
        <taxon>Phyllobacteriaceae</taxon>
        <taxon>Mesorhizobium</taxon>
    </lineage>
</organism>
<proteinExistence type="predicted"/>
<dbReference type="InterPro" id="IPR013361">
    <property type="entry name" value="Pilus_CpaD"/>
</dbReference>
<reference evidence="2" key="1">
    <citation type="submission" date="2014-08" db="EMBL/GenBank/DDBJ databases">
        <authorList>
            <person name="Edwards T."/>
        </authorList>
    </citation>
    <scope>NUCLEOTIDE SEQUENCE [LARGE SCALE GENOMIC DNA]</scope>
</reference>
<dbReference type="AlphaFoldDB" id="A0A0K2W570"/>
<accession>A0A0K2W570</accession>
<dbReference type="Pfam" id="PF09476">
    <property type="entry name" value="Pilus_CpaD"/>
    <property type="match status" value="1"/>
</dbReference>
<keyword evidence="1" id="KW-0449">Lipoprotein</keyword>
<gene>
    <name evidence="1" type="ORF">MPL1032_50062</name>
</gene>